<dbReference type="Proteomes" id="UP001318760">
    <property type="component" value="Unassembled WGS sequence"/>
</dbReference>
<dbReference type="SUPFAM" id="SSF111331">
    <property type="entry name" value="NAD kinase/diacylglycerol kinase-like"/>
    <property type="match status" value="1"/>
</dbReference>
<dbReference type="Pfam" id="PF01513">
    <property type="entry name" value="NAD_kinase"/>
    <property type="match status" value="1"/>
</dbReference>
<dbReference type="GO" id="GO:0005524">
    <property type="term" value="F:ATP binding"/>
    <property type="evidence" value="ECO:0007669"/>
    <property type="project" value="UniProtKB-KW"/>
</dbReference>
<comment type="function">
    <text evidence="6">Involved in the regulation of the intracellular balance of NAD and NADP, and is a key enzyme in the biosynthesis of NADP. Catalyzes specifically the phosphorylation on 2'-hydroxyl of the adenosine moiety of NAD to yield NADP.</text>
</comment>
<gene>
    <name evidence="6" type="primary">nadK</name>
    <name evidence="7" type="ORF">CCAL12919_07325</name>
    <name evidence="8" type="ORF">CCAL9337_05435</name>
</gene>
<dbReference type="InterPro" id="IPR016064">
    <property type="entry name" value="NAD/diacylglycerol_kinase_sf"/>
</dbReference>
<organism evidence="8 9">
    <name type="scientific">Campylobacter californiensis</name>
    <dbReference type="NCBI Taxonomy" id="1032243"/>
    <lineage>
        <taxon>Bacteria</taxon>
        <taxon>Pseudomonadati</taxon>
        <taxon>Campylobacterota</taxon>
        <taxon>Epsilonproteobacteria</taxon>
        <taxon>Campylobacterales</taxon>
        <taxon>Campylobacteraceae</taxon>
        <taxon>Campylobacter</taxon>
    </lineage>
</organism>
<feature type="binding site" evidence="6">
    <location>
        <begin position="187"/>
        <end position="192"/>
    </location>
    <ligand>
        <name>NAD(+)</name>
        <dbReference type="ChEBI" id="CHEBI:57540"/>
    </ligand>
</feature>
<dbReference type="PANTHER" id="PTHR20275:SF0">
    <property type="entry name" value="NAD KINASE"/>
    <property type="match status" value="1"/>
</dbReference>
<evidence type="ECO:0000256" key="1">
    <source>
        <dbReference type="ARBA" id="ARBA00022679"/>
    </source>
</evidence>
<dbReference type="GO" id="GO:0003951">
    <property type="term" value="F:NAD+ kinase activity"/>
    <property type="evidence" value="ECO:0007669"/>
    <property type="project" value="UniProtKB-UniRule"/>
</dbReference>
<dbReference type="GO" id="GO:0046872">
    <property type="term" value="F:metal ion binding"/>
    <property type="evidence" value="ECO:0007669"/>
    <property type="project" value="UniProtKB-UniRule"/>
</dbReference>
<dbReference type="InterPro" id="IPR017438">
    <property type="entry name" value="ATP-NAD_kinase_N"/>
</dbReference>
<accession>A0AAW3ZUB0</accession>
<dbReference type="EMBL" id="JADBHS010000014">
    <property type="protein sequence ID" value="MBE2986929.1"/>
    <property type="molecule type" value="Genomic_DNA"/>
</dbReference>
<comment type="catalytic activity">
    <reaction evidence="5 6">
        <text>NAD(+) + ATP = ADP + NADP(+) + H(+)</text>
        <dbReference type="Rhea" id="RHEA:18629"/>
        <dbReference type="ChEBI" id="CHEBI:15378"/>
        <dbReference type="ChEBI" id="CHEBI:30616"/>
        <dbReference type="ChEBI" id="CHEBI:57540"/>
        <dbReference type="ChEBI" id="CHEBI:58349"/>
        <dbReference type="ChEBI" id="CHEBI:456216"/>
        <dbReference type="EC" id="2.7.1.23"/>
    </reaction>
</comment>
<keyword evidence="4 6" id="KW-0520">NAD</keyword>
<dbReference type="GO" id="GO:0006741">
    <property type="term" value="P:NADP+ biosynthetic process"/>
    <property type="evidence" value="ECO:0007669"/>
    <property type="project" value="UniProtKB-UniRule"/>
</dbReference>
<dbReference type="Pfam" id="PF20143">
    <property type="entry name" value="NAD_kinase_C"/>
    <property type="match status" value="1"/>
</dbReference>
<dbReference type="Proteomes" id="UP000650616">
    <property type="component" value="Unassembled WGS sequence"/>
</dbReference>
<dbReference type="Gene3D" id="2.60.200.30">
    <property type="entry name" value="Probable inorganic polyphosphate/atp-NAD kinase, domain 2"/>
    <property type="match status" value="1"/>
</dbReference>
<comment type="subcellular location">
    <subcellularLocation>
        <location evidence="6">Cytoplasm</location>
    </subcellularLocation>
</comment>
<protein>
    <recommendedName>
        <fullName evidence="6">NAD kinase</fullName>
        <ecNumber evidence="6">2.7.1.23</ecNumber>
    </recommendedName>
    <alternativeName>
        <fullName evidence="6">ATP-dependent NAD kinase</fullName>
    </alternativeName>
</protein>
<feature type="active site" description="Proton acceptor" evidence="6">
    <location>
        <position position="73"/>
    </location>
</feature>
<dbReference type="InterPro" id="IPR002504">
    <property type="entry name" value="NADK"/>
</dbReference>
<evidence type="ECO:0000256" key="2">
    <source>
        <dbReference type="ARBA" id="ARBA00022777"/>
    </source>
</evidence>
<keyword evidence="1 6" id="KW-0808">Transferase</keyword>
<comment type="similarity">
    <text evidence="6">Belongs to the NAD kinase family.</text>
</comment>
<evidence type="ECO:0000313" key="9">
    <source>
        <dbReference type="Proteomes" id="UP000650616"/>
    </source>
</evidence>
<proteinExistence type="inferred from homology"/>
<keyword evidence="6" id="KW-0547">Nucleotide-binding</keyword>
<feature type="binding site" evidence="6">
    <location>
        <begin position="73"/>
        <end position="74"/>
    </location>
    <ligand>
        <name>NAD(+)</name>
        <dbReference type="ChEBI" id="CHEBI:57540"/>
    </ligand>
</feature>
<dbReference type="HAMAP" id="MF_00361">
    <property type="entry name" value="NAD_kinase"/>
    <property type="match status" value="1"/>
</dbReference>
<reference evidence="8 9" key="1">
    <citation type="submission" date="2015-08" db="EMBL/GenBank/DDBJ databases">
        <title>Comparative genomics of the Campylobacter concisus group.</title>
        <authorList>
            <person name="Yee E."/>
            <person name="Chapman M.H."/>
            <person name="Huynh S."/>
            <person name="Bono J.L."/>
            <person name="On S.L."/>
            <person name="St Leger J."/>
            <person name="Foster G."/>
            <person name="Parker C.T."/>
            <person name="Miller W.G."/>
        </authorList>
    </citation>
    <scope>NUCLEOTIDE SEQUENCE [LARGE SCALE GENOMIC DNA]</scope>
    <source>
        <strain evidence="8 9">RM9337</strain>
    </source>
</reference>
<dbReference type="AlphaFoldDB" id="A0AAW3ZUB0"/>
<evidence type="ECO:0000256" key="3">
    <source>
        <dbReference type="ARBA" id="ARBA00022857"/>
    </source>
</evidence>
<dbReference type="GO" id="GO:0019674">
    <property type="term" value="P:NAD+ metabolic process"/>
    <property type="evidence" value="ECO:0007669"/>
    <property type="project" value="InterPro"/>
</dbReference>
<comment type="cofactor">
    <cofactor evidence="6">
        <name>a divalent metal cation</name>
        <dbReference type="ChEBI" id="CHEBI:60240"/>
    </cofactor>
</comment>
<dbReference type="EMBL" id="LIWG01000005">
    <property type="protein sequence ID" value="MBE3608172.1"/>
    <property type="molecule type" value="Genomic_DNA"/>
</dbReference>
<comment type="caution">
    <text evidence="8">The sequence shown here is derived from an EMBL/GenBank/DDBJ whole genome shotgun (WGS) entry which is preliminary data.</text>
</comment>
<dbReference type="GO" id="GO:0005737">
    <property type="term" value="C:cytoplasm"/>
    <property type="evidence" value="ECO:0007669"/>
    <property type="project" value="UniProtKB-SubCell"/>
</dbReference>
<dbReference type="RefSeq" id="WP_169936249.1">
    <property type="nucleotide sequence ID" value="NZ_CP012545.1"/>
</dbReference>
<evidence type="ECO:0000313" key="7">
    <source>
        <dbReference type="EMBL" id="MBE2986929.1"/>
    </source>
</evidence>
<name>A0AAW3ZUB0_9BACT</name>
<keyword evidence="9" id="KW-1185">Reference proteome</keyword>
<keyword evidence="6" id="KW-0963">Cytoplasm</keyword>
<reference evidence="7 10" key="2">
    <citation type="submission" date="2020-10" db="EMBL/GenBank/DDBJ databases">
        <title>Campylobacter californiensis sp. nov. isolated from cattle and feral swine in California.</title>
        <authorList>
            <person name="Miller W.G."/>
        </authorList>
    </citation>
    <scope>NUCLEOTIDE SEQUENCE [LARGE SCALE GENOMIC DNA]</scope>
    <source>
        <strain evidence="7 10">RM12919</strain>
    </source>
</reference>
<dbReference type="NCBIfam" id="NF010679">
    <property type="entry name" value="PRK14077.1"/>
    <property type="match status" value="1"/>
</dbReference>
<dbReference type="GO" id="GO:0051287">
    <property type="term" value="F:NAD binding"/>
    <property type="evidence" value="ECO:0007669"/>
    <property type="project" value="UniProtKB-ARBA"/>
</dbReference>
<evidence type="ECO:0000256" key="4">
    <source>
        <dbReference type="ARBA" id="ARBA00023027"/>
    </source>
</evidence>
<evidence type="ECO:0000256" key="5">
    <source>
        <dbReference type="ARBA" id="ARBA00047925"/>
    </source>
</evidence>
<keyword evidence="6" id="KW-0067">ATP-binding</keyword>
<comment type="caution">
    <text evidence="6">Lacks conserved residue(s) required for the propagation of feature annotation.</text>
</comment>
<evidence type="ECO:0000313" key="10">
    <source>
        <dbReference type="Proteomes" id="UP001318760"/>
    </source>
</evidence>
<feature type="binding site" evidence="6">
    <location>
        <position position="243"/>
    </location>
    <ligand>
        <name>NAD(+)</name>
        <dbReference type="ChEBI" id="CHEBI:57540"/>
    </ligand>
</feature>
<feature type="binding site" evidence="6">
    <location>
        <begin position="146"/>
        <end position="147"/>
    </location>
    <ligand>
        <name>NAD(+)</name>
        <dbReference type="ChEBI" id="CHEBI:57540"/>
    </ligand>
</feature>
<sequence length="287" mass="32197">MKILDIHNIKKVGIVAKVNAEFIQNLNVISEILNKFNIEILLENSCAKAVNKNGYDLNSLALQSDFIICLGGDGTIISVCRKSAEISPFILGIHAGRLGFLTEITMQDCEWFFDEFFKGNFIVEEPHMLDVRLNKNGKITHKVAFNDAVIMRPKPASIANVEAFLNKKYFNTYFGDGIIASTPIGSTAYNMSTGGAIIYPLSNVFSLTPICSHSLTQRPIIMPKNLTVELKAYKDEVLVIDGQDTFKMKDYESVCVGLSDKKAKLIRHVSRDYFQILKEKLHWGHND</sequence>
<dbReference type="Gene3D" id="3.40.50.10330">
    <property type="entry name" value="Probable inorganic polyphosphate/atp-NAD kinase, domain 1"/>
    <property type="match status" value="1"/>
</dbReference>
<dbReference type="InterPro" id="IPR017437">
    <property type="entry name" value="ATP-NAD_kinase_PpnK-typ_C"/>
</dbReference>
<keyword evidence="2 6" id="KW-0418">Kinase</keyword>
<evidence type="ECO:0000313" key="8">
    <source>
        <dbReference type="EMBL" id="MBE3608172.1"/>
    </source>
</evidence>
<evidence type="ECO:0000256" key="6">
    <source>
        <dbReference type="HAMAP-Rule" id="MF_00361"/>
    </source>
</evidence>
<feature type="binding site" evidence="6">
    <location>
        <position position="176"/>
    </location>
    <ligand>
        <name>NAD(+)</name>
        <dbReference type="ChEBI" id="CHEBI:57540"/>
    </ligand>
</feature>
<feature type="binding site" evidence="6">
    <location>
        <position position="184"/>
    </location>
    <ligand>
        <name>NAD(+)</name>
        <dbReference type="ChEBI" id="CHEBI:57540"/>
    </ligand>
</feature>
<keyword evidence="3 6" id="KW-0521">NADP</keyword>
<dbReference type="EC" id="2.7.1.23" evidence="6"/>
<dbReference type="PANTHER" id="PTHR20275">
    <property type="entry name" value="NAD KINASE"/>
    <property type="match status" value="1"/>
</dbReference>